<dbReference type="Gene3D" id="3.90.320.10">
    <property type="match status" value="1"/>
</dbReference>
<evidence type="ECO:0000313" key="4">
    <source>
        <dbReference type="Proteomes" id="UP001318300"/>
    </source>
</evidence>
<feature type="domain" description="YqaJ viral recombinase" evidence="2">
    <location>
        <begin position="22"/>
        <end position="171"/>
    </location>
</feature>
<dbReference type="InterPro" id="IPR011604">
    <property type="entry name" value="PDDEXK-like_dom_sf"/>
</dbReference>
<evidence type="ECO:0000313" key="3">
    <source>
        <dbReference type="EMBL" id="NII42268.1"/>
    </source>
</evidence>
<dbReference type="InterPro" id="IPR019080">
    <property type="entry name" value="YqaJ_viral_recombinase"/>
</dbReference>
<name>A0ABX0TDK7_9MICO</name>
<dbReference type="Proteomes" id="UP001318300">
    <property type="component" value="Unassembled WGS sequence"/>
</dbReference>
<dbReference type="RefSeq" id="WP_208386186.1">
    <property type="nucleotide sequence ID" value="NZ_JAAOYO010000004.1"/>
</dbReference>
<evidence type="ECO:0000259" key="2">
    <source>
        <dbReference type="Pfam" id="PF09588"/>
    </source>
</evidence>
<dbReference type="InterPro" id="IPR011335">
    <property type="entry name" value="Restrct_endonuc-II-like"/>
</dbReference>
<feature type="coiled-coil region" evidence="1">
    <location>
        <begin position="321"/>
        <end position="348"/>
    </location>
</feature>
<organism evidence="3 4">
    <name type="scientific">Curtobacterium salicis</name>
    <dbReference type="NCBI Taxonomy" id="1779862"/>
    <lineage>
        <taxon>Bacteria</taxon>
        <taxon>Bacillati</taxon>
        <taxon>Actinomycetota</taxon>
        <taxon>Actinomycetes</taxon>
        <taxon>Micrococcales</taxon>
        <taxon>Microbacteriaceae</taxon>
        <taxon>Curtobacterium</taxon>
    </lineage>
</organism>
<accession>A0ABX0TDK7</accession>
<dbReference type="SUPFAM" id="SSF52980">
    <property type="entry name" value="Restriction endonuclease-like"/>
    <property type="match status" value="1"/>
</dbReference>
<reference evidence="3 4" key="1">
    <citation type="submission" date="2020-03" db="EMBL/GenBank/DDBJ databases">
        <title>Above-ground endophytic microbial communities from plants in different locations in the United States.</title>
        <authorList>
            <person name="Frank C."/>
        </authorList>
    </citation>
    <scope>NUCLEOTIDE SEQUENCE [LARGE SCALE GENOMIC DNA]</scope>
    <source>
        <strain evidence="3 4">WW7</strain>
    </source>
</reference>
<comment type="caution">
    <text evidence="3">The sequence shown here is derived from an EMBL/GenBank/DDBJ whole genome shotgun (WGS) entry which is preliminary data.</text>
</comment>
<evidence type="ECO:0000256" key="1">
    <source>
        <dbReference type="SAM" id="Coils"/>
    </source>
</evidence>
<keyword evidence="1" id="KW-0175">Coiled coil</keyword>
<gene>
    <name evidence="3" type="ORF">E9228_002926</name>
</gene>
<dbReference type="Pfam" id="PF09588">
    <property type="entry name" value="YqaJ"/>
    <property type="match status" value="1"/>
</dbReference>
<proteinExistence type="predicted"/>
<sequence>MRTSLPAELEARAGASDQDRTQWLLARAQGATATEVRDLWLIAHGFSAYTSQQKLIDQKCALLLAPDDKAREAAATATLLSTPVILWGKEREPVIAEQLRVSHGMLPESRVFRSASNARHLASPDGVRLNDAGELEVSEIKTAGMDVSVGTEAYRKKGYAIQQQWVMGVLGAKRSLYAWELREGQPGAFESGHPFGVDVEWVEFDADLFAELIVIADQFLERLDAALAAARAGDEQVIDEELDTLAVNYLRGLDLEKEAKALKEPAYRAMFERLDAGEAVVQESPLARVSFTPAVVEEKPVFGIDRAAAEAARPAGLYERLQLAEDDFDQAEAALKRERLAVEAFEAEHIRQTGVEQVVVKKAALRVTAAKGTKEKAA</sequence>
<dbReference type="EMBL" id="JAAOYO010000004">
    <property type="protein sequence ID" value="NII42268.1"/>
    <property type="molecule type" value="Genomic_DNA"/>
</dbReference>
<protein>
    <recommendedName>
        <fullName evidence="2">YqaJ viral recombinase domain-containing protein</fullName>
    </recommendedName>
</protein>
<keyword evidence="4" id="KW-1185">Reference proteome</keyword>